<dbReference type="Pfam" id="PF00126">
    <property type="entry name" value="HTH_1"/>
    <property type="match status" value="1"/>
</dbReference>
<dbReference type="Pfam" id="PF03466">
    <property type="entry name" value="LysR_substrate"/>
    <property type="match status" value="1"/>
</dbReference>
<keyword evidence="2" id="KW-0805">Transcription regulation</keyword>
<feature type="coiled-coil region" evidence="5">
    <location>
        <begin position="68"/>
        <end position="95"/>
    </location>
</feature>
<evidence type="ECO:0000313" key="8">
    <source>
        <dbReference type="Proteomes" id="UP000184452"/>
    </source>
</evidence>
<dbReference type="PANTHER" id="PTHR30346:SF0">
    <property type="entry name" value="HCA OPERON TRANSCRIPTIONAL ACTIVATOR HCAR"/>
    <property type="match status" value="1"/>
</dbReference>
<dbReference type="InterPro" id="IPR036390">
    <property type="entry name" value="WH_DNA-bd_sf"/>
</dbReference>
<dbReference type="RefSeq" id="WP_073383867.1">
    <property type="nucleotide sequence ID" value="NZ_FQZK01000029.1"/>
</dbReference>
<evidence type="ECO:0000256" key="1">
    <source>
        <dbReference type="ARBA" id="ARBA00009437"/>
    </source>
</evidence>
<dbReference type="PRINTS" id="PR00039">
    <property type="entry name" value="HTHLYSR"/>
</dbReference>
<dbReference type="SUPFAM" id="SSF53850">
    <property type="entry name" value="Periplasmic binding protein-like II"/>
    <property type="match status" value="1"/>
</dbReference>
<evidence type="ECO:0000256" key="3">
    <source>
        <dbReference type="ARBA" id="ARBA00023125"/>
    </source>
</evidence>
<dbReference type="Gene3D" id="1.10.10.10">
    <property type="entry name" value="Winged helix-like DNA-binding domain superfamily/Winged helix DNA-binding domain"/>
    <property type="match status" value="1"/>
</dbReference>
<comment type="similarity">
    <text evidence="1">Belongs to the LysR transcriptional regulatory family.</text>
</comment>
<dbReference type="AlphaFoldDB" id="A0A1M6UQG6"/>
<feature type="domain" description="HTH lysR-type" evidence="6">
    <location>
        <begin position="4"/>
        <end position="61"/>
    </location>
</feature>
<dbReference type="InterPro" id="IPR000847">
    <property type="entry name" value="LysR_HTH_N"/>
</dbReference>
<evidence type="ECO:0000256" key="4">
    <source>
        <dbReference type="ARBA" id="ARBA00023163"/>
    </source>
</evidence>
<keyword evidence="3 7" id="KW-0238">DNA-binding</keyword>
<dbReference type="SUPFAM" id="SSF46785">
    <property type="entry name" value="Winged helix' DNA-binding domain"/>
    <property type="match status" value="1"/>
</dbReference>
<name>A0A1M6UQG6_9ACTN</name>
<keyword evidence="8" id="KW-1185">Reference proteome</keyword>
<reference evidence="7 8" key="1">
    <citation type="submission" date="2016-11" db="EMBL/GenBank/DDBJ databases">
        <authorList>
            <person name="Jaros S."/>
            <person name="Januszkiewicz K."/>
            <person name="Wedrychowicz H."/>
        </authorList>
    </citation>
    <scope>NUCLEOTIDE SEQUENCE [LARGE SCALE GENOMIC DNA]</scope>
    <source>
        <strain evidence="7 8">CGMCC 4.5723</strain>
    </source>
</reference>
<dbReference type="STRING" id="758803.SAMN05421803_12926"/>
<evidence type="ECO:0000256" key="2">
    <source>
        <dbReference type="ARBA" id="ARBA00023015"/>
    </source>
</evidence>
<dbReference type="FunFam" id="1.10.10.10:FF:000001">
    <property type="entry name" value="LysR family transcriptional regulator"/>
    <property type="match status" value="1"/>
</dbReference>
<gene>
    <name evidence="7" type="ORF">SAMN05421803_12926</name>
</gene>
<evidence type="ECO:0000313" key="7">
    <source>
        <dbReference type="EMBL" id="SHK71399.1"/>
    </source>
</evidence>
<organism evidence="7 8">
    <name type="scientific">Nocardiopsis flavescens</name>
    <dbReference type="NCBI Taxonomy" id="758803"/>
    <lineage>
        <taxon>Bacteria</taxon>
        <taxon>Bacillati</taxon>
        <taxon>Actinomycetota</taxon>
        <taxon>Actinomycetes</taxon>
        <taxon>Streptosporangiales</taxon>
        <taxon>Nocardiopsidaceae</taxon>
        <taxon>Nocardiopsis</taxon>
    </lineage>
</organism>
<sequence length="305" mass="33347">MSDVSLRQLEYLRAIARLGSVTGAARELFVSQSTVSTALADLEAALGVTLFVRSPRGMRLTASGQRALAVADNVRANLEQLRETASREREEVEGDLTIGCYATIAPILLPRVIAEFSRRHPQVRLSFVEAAHGALLDDLLNSRIDLAITYRYELASVRPATGVTTRWLRSDPPYALTPVDGPLSGRGGEGGLALGDLAAEPLILFDLPPGGDYFLGLFHEAGLVPNVRFRTTSFEMVRALVARGLGNALLTQRTVLERSYEDLPYATRELDIRSEGLGIEVMQLAGRRPVRRMEAFVDVCRETLA</sequence>
<dbReference type="InterPro" id="IPR036388">
    <property type="entry name" value="WH-like_DNA-bd_sf"/>
</dbReference>
<dbReference type="GO" id="GO:0003700">
    <property type="term" value="F:DNA-binding transcription factor activity"/>
    <property type="evidence" value="ECO:0007669"/>
    <property type="project" value="InterPro"/>
</dbReference>
<dbReference type="EMBL" id="FQZK01000029">
    <property type="protein sequence ID" value="SHK71399.1"/>
    <property type="molecule type" value="Genomic_DNA"/>
</dbReference>
<keyword evidence="5" id="KW-0175">Coiled coil</keyword>
<proteinExistence type="inferred from homology"/>
<dbReference type="GO" id="GO:0032993">
    <property type="term" value="C:protein-DNA complex"/>
    <property type="evidence" value="ECO:0007669"/>
    <property type="project" value="TreeGrafter"/>
</dbReference>
<protein>
    <submittedName>
        <fullName evidence="7">DNA-binding transcriptional regulator, LysR family</fullName>
    </submittedName>
</protein>
<evidence type="ECO:0000259" key="6">
    <source>
        <dbReference type="PROSITE" id="PS50931"/>
    </source>
</evidence>
<keyword evidence="4" id="KW-0804">Transcription</keyword>
<dbReference type="PROSITE" id="PS50931">
    <property type="entry name" value="HTH_LYSR"/>
    <property type="match status" value="1"/>
</dbReference>
<accession>A0A1M6UQG6</accession>
<dbReference type="Proteomes" id="UP000184452">
    <property type="component" value="Unassembled WGS sequence"/>
</dbReference>
<dbReference type="InterPro" id="IPR005119">
    <property type="entry name" value="LysR_subst-bd"/>
</dbReference>
<dbReference type="GO" id="GO:0003677">
    <property type="term" value="F:DNA binding"/>
    <property type="evidence" value="ECO:0007669"/>
    <property type="project" value="UniProtKB-KW"/>
</dbReference>
<dbReference type="PANTHER" id="PTHR30346">
    <property type="entry name" value="TRANSCRIPTIONAL DUAL REGULATOR HCAR-RELATED"/>
    <property type="match status" value="1"/>
</dbReference>
<dbReference type="Gene3D" id="3.40.190.10">
    <property type="entry name" value="Periplasmic binding protein-like II"/>
    <property type="match status" value="2"/>
</dbReference>
<dbReference type="OrthoDB" id="3461141at2"/>
<evidence type="ECO:0000256" key="5">
    <source>
        <dbReference type="SAM" id="Coils"/>
    </source>
</evidence>